<dbReference type="InterPro" id="IPR005025">
    <property type="entry name" value="FMN_Rdtase-like_dom"/>
</dbReference>
<keyword evidence="2" id="KW-0288">FMN</keyword>
<dbReference type="EMBL" id="QXIL01000007">
    <property type="protein sequence ID" value="RXI78922.1"/>
    <property type="molecule type" value="Genomic_DNA"/>
</dbReference>
<dbReference type="PANTHER" id="PTHR43278:SF4">
    <property type="entry name" value="NAD(P)H-DEPENDENT FMN-CONTAINING OXIDOREDUCTASE YWQN-RELATED"/>
    <property type="match status" value="1"/>
</dbReference>
<comment type="caution">
    <text evidence="4">The sequence shown here is derived from an EMBL/GenBank/DDBJ whole genome shotgun (WGS) entry which is preliminary data.</text>
</comment>
<evidence type="ECO:0000313" key="4">
    <source>
        <dbReference type="EMBL" id="RXI78922.1"/>
    </source>
</evidence>
<accession>A0A4Q0VHW4</accession>
<evidence type="ECO:0000313" key="5">
    <source>
        <dbReference type="Proteomes" id="UP000290602"/>
    </source>
</evidence>
<sequence>MTTLFIDGSSRSDGNTAALGERLLADIPHHTVHLAQTHLNFERDHRETTMPQLDESDDYLTIMAQFQAADNIVLGTPVYWYNMSGQLKVFIDRWFDSFTAGTSFANKRIFLLIVGADDPLHKAKPLIEQSIKLSCDWLKMTFMGTATLVADAPDDIRNLPSLPANAQALRQSLIMIED</sequence>
<keyword evidence="5" id="KW-1185">Reference proteome</keyword>
<organism evidence="4 5">
    <name type="scientific">Levilactobacillus suantsaii</name>
    <dbReference type="NCBI Taxonomy" id="2292255"/>
    <lineage>
        <taxon>Bacteria</taxon>
        <taxon>Bacillati</taxon>
        <taxon>Bacillota</taxon>
        <taxon>Bacilli</taxon>
        <taxon>Lactobacillales</taxon>
        <taxon>Lactobacillaceae</taxon>
        <taxon>Levilactobacillus</taxon>
    </lineage>
</organism>
<dbReference type="AlphaFoldDB" id="A0A4Q0VHW4"/>
<feature type="domain" description="NADPH-dependent FMN reductase-like" evidence="3">
    <location>
        <begin position="1"/>
        <end position="149"/>
    </location>
</feature>
<reference evidence="4 5" key="1">
    <citation type="submission" date="2018-08" db="EMBL/GenBank/DDBJ databases">
        <title>Lactobacillus suantsai sp. nov., isolated from traditional fermented suan-tsai in Taiwan.</title>
        <authorList>
            <person name="Huang C.-H."/>
        </authorList>
    </citation>
    <scope>NUCLEOTIDE SEQUENCE [LARGE SCALE GENOMIC DNA]</scope>
    <source>
        <strain evidence="4 5">BCRC 12945</strain>
    </source>
</reference>
<evidence type="ECO:0000259" key="3">
    <source>
        <dbReference type="Pfam" id="PF03358"/>
    </source>
</evidence>
<keyword evidence="1" id="KW-0285">Flavoprotein</keyword>
<dbReference type="OrthoDB" id="9805976at2"/>
<protein>
    <submittedName>
        <fullName evidence="4">Flavodoxin family protein</fullName>
    </submittedName>
</protein>
<dbReference type="SUPFAM" id="SSF52218">
    <property type="entry name" value="Flavoproteins"/>
    <property type="match status" value="1"/>
</dbReference>
<proteinExistence type="predicted"/>
<dbReference type="Gene3D" id="3.40.50.360">
    <property type="match status" value="1"/>
</dbReference>
<dbReference type="GO" id="GO:0016491">
    <property type="term" value="F:oxidoreductase activity"/>
    <property type="evidence" value="ECO:0007669"/>
    <property type="project" value="InterPro"/>
</dbReference>
<dbReference type="Pfam" id="PF03358">
    <property type="entry name" value="FMN_red"/>
    <property type="match status" value="1"/>
</dbReference>
<dbReference type="InterPro" id="IPR029039">
    <property type="entry name" value="Flavoprotein-like_sf"/>
</dbReference>
<dbReference type="InterPro" id="IPR051796">
    <property type="entry name" value="ISF_SsuE-like"/>
</dbReference>
<name>A0A4Q0VHW4_9LACO</name>
<dbReference type="PANTHER" id="PTHR43278">
    <property type="entry name" value="NAD(P)H-DEPENDENT FMN-CONTAINING OXIDOREDUCTASE YWQN-RELATED"/>
    <property type="match status" value="1"/>
</dbReference>
<gene>
    <name evidence="4" type="ORF">DXH47_05265</name>
</gene>
<dbReference type="Proteomes" id="UP000290602">
    <property type="component" value="Unassembled WGS sequence"/>
</dbReference>
<evidence type="ECO:0000256" key="2">
    <source>
        <dbReference type="ARBA" id="ARBA00022643"/>
    </source>
</evidence>
<dbReference type="RefSeq" id="WP_129032242.1">
    <property type="nucleotide sequence ID" value="NZ_CP059603.1"/>
</dbReference>
<evidence type="ECO:0000256" key="1">
    <source>
        <dbReference type="ARBA" id="ARBA00022630"/>
    </source>
</evidence>